<feature type="region of interest" description="Disordered" evidence="1">
    <location>
        <begin position="276"/>
        <end position="300"/>
    </location>
</feature>
<evidence type="ECO:0000256" key="1">
    <source>
        <dbReference type="SAM" id="MobiDB-lite"/>
    </source>
</evidence>
<feature type="compositionally biased region" description="Basic and acidic residues" evidence="1">
    <location>
        <begin position="117"/>
        <end position="140"/>
    </location>
</feature>
<keyword evidence="3" id="KW-1185">Reference proteome</keyword>
<dbReference type="Proteomes" id="UP001054837">
    <property type="component" value="Unassembled WGS sequence"/>
</dbReference>
<feature type="region of interest" description="Disordered" evidence="1">
    <location>
        <begin position="39"/>
        <end position="83"/>
    </location>
</feature>
<reference evidence="2 3" key="1">
    <citation type="submission" date="2021-06" db="EMBL/GenBank/DDBJ databases">
        <title>Caerostris darwini draft genome.</title>
        <authorList>
            <person name="Kono N."/>
            <person name="Arakawa K."/>
        </authorList>
    </citation>
    <scope>NUCLEOTIDE SEQUENCE [LARGE SCALE GENOMIC DNA]</scope>
</reference>
<sequence length="364" mass="42180">LRPSVLQLQKTTHPITEHYRDGLLGGVRYGKWSLGCRPIPPDQNLKPSHEETEAIPPGKERPQDQSEQNKLRPSVLQLQKTTHPITEHYRDGLLGGVRYGKWSLGCRPIPPDQNLKPSHEETEAIPPGKERPQDQSEQNKLRSSVLQLQETTQPITQPLQGWTFTGIKESHDEGSTLTMGYFNSFKLWDKIKESHNEGHTLIMGYFTLLRHMERLKYPMMTVVLLSNTLILLRLRPSVLQLLETTHPITDPLQRWTPRGYKIREVVLGYRPMLPDKNLKPSHEKTEAFPPEKERSQDQWEQNKLRPNVLQLQETTHPITEPLQGWTFRGYKIRKVATWVYAHTKRILNDSQEDSATEETDKVLE</sequence>
<evidence type="ECO:0000313" key="2">
    <source>
        <dbReference type="EMBL" id="GIX87266.1"/>
    </source>
</evidence>
<dbReference type="EMBL" id="BPLQ01001985">
    <property type="protein sequence ID" value="GIX87266.1"/>
    <property type="molecule type" value="Genomic_DNA"/>
</dbReference>
<evidence type="ECO:0000313" key="3">
    <source>
        <dbReference type="Proteomes" id="UP001054837"/>
    </source>
</evidence>
<feature type="region of interest" description="Disordered" evidence="1">
    <location>
        <begin position="109"/>
        <end position="144"/>
    </location>
</feature>
<feature type="compositionally biased region" description="Basic and acidic residues" evidence="1">
    <location>
        <begin position="47"/>
        <end position="70"/>
    </location>
</feature>
<feature type="non-terminal residue" evidence="2">
    <location>
        <position position="1"/>
    </location>
</feature>
<name>A0AAV4NUI0_9ARAC</name>
<organism evidence="2 3">
    <name type="scientific">Caerostris darwini</name>
    <dbReference type="NCBI Taxonomy" id="1538125"/>
    <lineage>
        <taxon>Eukaryota</taxon>
        <taxon>Metazoa</taxon>
        <taxon>Ecdysozoa</taxon>
        <taxon>Arthropoda</taxon>
        <taxon>Chelicerata</taxon>
        <taxon>Arachnida</taxon>
        <taxon>Araneae</taxon>
        <taxon>Araneomorphae</taxon>
        <taxon>Entelegynae</taxon>
        <taxon>Araneoidea</taxon>
        <taxon>Araneidae</taxon>
        <taxon>Caerostris</taxon>
    </lineage>
</organism>
<gene>
    <name evidence="2" type="ORF">CDAR_472521</name>
</gene>
<dbReference type="AlphaFoldDB" id="A0AAV4NUI0"/>
<protein>
    <submittedName>
        <fullName evidence="2">Uncharacterized protein</fullName>
    </submittedName>
</protein>
<comment type="caution">
    <text evidence="2">The sequence shown here is derived from an EMBL/GenBank/DDBJ whole genome shotgun (WGS) entry which is preliminary data.</text>
</comment>
<accession>A0AAV4NUI0</accession>
<proteinExistence type="predicted"/>